<dbReference type="PANTHER" id="PTHR43762">
    <property type="entry name" value="L-GULONOLACTONE OXIDASE"/>
    <property type="match status" value="1"/>
</dbReference>
<organism evidence="4 5">
    <name type="scientific">Herbiconiux gentiana</name>
    <dbReference type="NCBI Taxonomy" id="2970912"/>
    <lineage>
        <taxon>Bacteria</taxon>
        <taxon>Bacillati</taxon>
        <taxon>Actinomycetota</taxon>
        <taxon>Actinomycetes</taxon>
        <taxon>Micrococcales</taxon>
        <taxon>Microbacteriaceae</taxon>
        <taxon>Herbiconiux</taxon>
    </lineage>
</organism>
<dbReference type="PIRSF" id="PIRSF000136">
    <property type="entry name" value="LGO_GLO"/>
    <property type="match status" value="1"/>
</dbReference>
<dbReference type="SUPFAM" id="SSF56176">
    <property type="entry name" value="FAD-binding/transporter-associated domain-like"/>
    <property type="match status" value="1"/>
</dbReference>
<accession>A0ABT2GGF0</accession>
<dbReference type="EMBL" id="JANTEZ010000004">
    <property type="protein sequence ID" value="MCS5715308.1"/>
    <property type="molecule type" value="Genomic_DNA"/>
</dbReference>
<dbReference type="InterPro" id="IPR007173">
    <property type="entry name" value="ALO_C"/>
</dbReference>
<dbReference type="Gene3D" id="3.30.70.2520">
    <property type="match status" value="1"/>
</dbReference>
<dbReference type="Gene3D" id="3.30.465.10">
    <property type="match status" value="1"/>
</dbReference>
<comment type="caution">
    <text evidence="4">The sequence shown here is derived from an EMBL/GenBank/DDBJ whole genome shotgun (WGS) entry which is preliminary data.</text>
</comment>
<evidence type="ECO:0000313" key="4">
    <source>
        <dbReference type="EMBL" id="MCS5715308.1"/>
    </source>
</evidence>
<dbReference type="PANTHER" id="PTHR43762:SF1">
    <property type="entry name" value="D-ARABINONO-1,4-LACTONE OXIDASE"/>
    <property type="match status" value="1"/>
</dbReference>
<dbReference type="PROSITE" id="PS51387">
    <property type="entry name" value="FAD_PCMH"/>
    <property type="match status" value="1"/>
</dbReference>
<keyword evidence="5" id="KW-1185">Reference proteome</keyword>
<dbReference type="NCBIfam" id="TIGR01679">
    <property type="entry name" value="bact_FAD_ox"/>
    <property type="match status" value="1"/>
</dbReference>
<feature type="compositionally biased region" description="Low complexity" evidence="2">
    <location>
        <begin position="453"/>
        <end position="485"/>
    </location>
</feature>
<dbReference type="Pfam" id="PF04030">
    <property type="entry name" value="ALO"/>
    <property type="match status" value="1"/>
</dbReference>
<keyword evidence="1" id="KW-0560">Oxidoreductase</keyword>
<evidence type="ECO:0000256" key="2">
    <source>
        <dbReference type="SAM" id="MobiDB-lite"/>
    </source>
</evidence>
<dbReference type="InterPro" id="IPR016167">
    <property type="entry name" value="FAD-bd_PCMH_sub1"/>
</dbReference>
<dbReference type="InterPro" id="IPR016171">
    <property type="entry name" value="Vanillyl_alc_oxidase_C-sub2"/>
</dbReference>
<dbReference type="InterPro" id="IPR006094">
    <property type="entry name" value="Oxid_FAD_bind_N"/>
</dbReference>
<reference evidence="4" key="1">
    <citation type="submission" date="2022-08" db="EMBL/GenBank/DDBJ databases">
        <authorList>
            <person name="Deng Y."/>
            <person name="Han X.-F."/>
            <person name="Zhang Y.-Q."/>
        </authorList>
    </citation>
    <scope>NUCLEOTIDE SEQUENCE</scope>
    <source>
        <strain evidence="4">CPCC 205716</strain>
    </source>
</reference>
<sequence>MTAANGTWRNWARTEAVKPQRVERPASIGAVQRAVRAAARGGQRIKAVGAGHSFTGIAVATGVLLELDALSGLVSVDRERSRVTLLAGTRLHQLPALLGPHELALANMGDIDRQSISGAISTGTHGTGARFGGLATQVVGLTLVTADGELLRIDEHENAELLPAAALSLGALGIIVEVTLQCVPAFVLHAVERPLPLDEVLDGLHGPEGVVETSDHFEFYWFPHTRSAVTKTNTRLAASAPTRPLSRMSSFVDDTLLANGVYAVTCAAGRVAPAIIPTVNGLAERLWSNREFSDLSHRVFATSRTVRFREMEYAVPAADVPEVLRAVDALIEERGWRISFPIEVRFAPADGLWLSTASGRDSGYIAVHRYHREDHREYFEAVEEIMTAHAGRPHWGKLHTRGAAELAALYPQHGAFVALRDRLDPDRVFTNAYLDRVLGETAATAPGSGGALGAQTGAPGGSAATAPTAGALDGSAGAFDGSAGA</sequence>
<dbReference type="Pfam" id="PF01565">
    <property type="entry name" value="FAD_binding_4"/>
    <property type="match status" value="1"/>
</dbReference>
<dbReference type="InterPro" id="IPR010031">
    <property type="entry name" value="FAD_lactone_oxidase-like"/>
</dbReference>
<dbReference type="InterPro" id="IPR016169">
    <property type="entry name" value="FAD-bd_PCMH_sub2"/>
</dbReference>
<dbReference type="Gene3D" id="3.30.43.10">
    <property type="entry name" value="Uridine Diphospho-n-acetylenolpyruvylglucosamine Reductase, domain 2"/>
    <property type="match status" value="1"/>
</dbReference>
<name>A0ABT2GGF0_9MICO</name>
<evidence type="ECO:0000259" key="3">
    <source>
        <dbReference type="PROSITE" id="PS51387"/>
    </source>
</evidence>
<proteinExistence type="predicted"/>
<dbReference type="RefSeq" id="WP_259486805.1">
    <property type="nucleotide sequence ID" value="NZ_JANTEZ010000004.1"/>
</dbReference>
<evidence type="ECO:0000313" key="5">
    <source>
        <dbReference type="Proteomes" id="UP001165580"/>
    </source>
</evidence>
<dbReference type="InterPro" id="IPR036318">
    <property type="entry name" value="FAD-bd_PCMH-like_sf"/>
</dbReference>
<gene>
    <name evidence="4" type="ORF">NVV95_12195</name>
</gene>
<evidence type="ECO:0000256" key="1">
    <source>
        <dbReference type="ARBA" id="ARBA00023002"/>
    </source>
</evidence>
<protein>
    <submittedName>
        <fullName evidence="4">FAD-binding protein</fullName>
    </submittedName>
</protein>
<dbReference type="InterPro" id="IPR016166">
    <property type="entry name" value="FAD-bd_PCMH"/>
</dbReference>
<dbReference type="Gene3D" id="1.10.45.10">
    <property type="entry name" value="Vanillyl-alcohol Oxidase, Chain A, domain 4"/>
    <property type="match status" value="1"/>
</dbReference>
<feature type="domain" description="FAD-binding PCMH-type" evidence="3">
    <location>
        <begin position="15"/>
        <end position="185"/>
    </location>
</feature>
<dbReference type="Proteomes" id="UP001165580">
    <property type="component" value="Unassembled WGS sequence"/>
</dbReference>
<feature type="region of interest" description="Disordered" evidence="2">
    <location>
        <begin position="445"/>
        <end position="485"/>
    </location>
</feature>